<accession>A0A5C6W213</accession>
<feature type="coiled-coil region" evidence="1">
    <location>
        <begin position="155"/>
        <end position="182"/>
    </location>
</feature>
<dbReference type="OrthoDB" id="2081028at2"/>
<keyword evidence="1" id="KW-0175">Coiled coil</keyword>
<dbReference type="InterPro" id="IPR018770">
    <property type="entry name" value="ChloroindolylP_hydrolase"/>
</dbReference>
<feature type="transmembrane region" description="Helical" evidence="2">
    <location>
        <begin position="33"/>
        <end position="54"/>
    </location>
</feature>
<protein>
    <submittedName>
        <fullName evidence="3">Protein xpaC</fullName>
    </submittedName>
</protein>
<dbReference type="Pfam" id="PF10112">
    <property type="entry name" value="Halogen_Hydrol"/>
    <property type="match status" value="1"/>
</dbReference>
<dbReference type="Proteomes" id="UP000321363">
    <property type="component" value="Unassembled WGS sequence"/>
</dbReference>
<keyword evidence="2" id="KW-1133">Transmembrane helix</keyword>
<keyword evidence="2" id="KW-0812">Transmembrane</keyword>
<reference evidence="3 4" key="1">
    <citation type="journal article" date="2005" name="Int. J. Syst. Evol. Microbiol.">
        <title>Bacillus litoralis sp. nov., isolated from a tidal flat of the Yellow Sea in Korea.</title>
        <authorList>
            <person name="Yoon J.H."/>
            <person name="Oh T.K."/>
        </authorList>
    </citation>
    <scope>NUCLEOTIDE SEQUENCE [LARGE SCALE GENOMIC DNA]</scope>
    <source>
        <strain evidence="3 4">SW-211</strain>
    </source>
</reference>
<name>A0A5C6W213_9BACI</name>
<keyword evidence="4" id="KW-1185">Reference proteome</keyword>
<gene>
    <name evidence="3" type="ORF">FS935_08445</name>
</gene>
<evidence type="ECO:0000256" key="2">
    <source>
        <dbReference type="SAM" id="Phobius"/>
    </source>
</evidence>
<proteinExistence type="predicted"/>
<dbReference type="AlphaFoldDB" id="A0A5C6W213"/>
<dbReference type="RefSeq" id="WP_146947522.1">
    <property type="nucleotide sequence ID" value="NZ_VOQF01000005.1"/>
</dbReference>
<feature type="transmembrane region" description="Helical" evidence="2">
    <location>
        <begin position="7"/>
        <end position="27"/>
    </location>
</feature>
<comment type="caution">
    <text evidence="3">The sequence shown here is derived from an EMBL/GenBank/DDBJ whole genome shotgun (WGS) entry which is preliminary data.</text>
</comment>
<evidence type="ECO:0000313" key="4">
    <source>
        <dbReference type="Proteomes" id="UP000321363"/>
    </source>
</evidence>
<evidence type="ECO:0000313" key="3">
    <source>
        <dbReference type="EMBL" id="TXC90927.1"/>
    </source>
</evidence>
<dbReference type="EMBL" id="VOQF01000005">
    <property type="protein sequence ID" value="TXC90927.1"/>
    <property type="molecule type" value="Genomic_DNA"/>
</dbReference>
<keyword evidence="2" id="KW-0472">Membrane</keyword>
<organism evidence="3 4">
    <name type="scientific">Metabacillus litoralis</name>
    <dbReference type="NCBI Taxonomy" id="152268"/>
    <lineage>
        <taxon>Bacteria</taxon>
        <taxon>Bacillati</taxon>
        <taxon>Bacillota</taxon>
        <taxon>Bacilli</taxon>
        <taxon>Bacillales</taxon>
        <taxon>Bacillaceae</taxon>
        <taxon>Metabacillus</taxon>
    </lineage>
</organism>
<evidence type="ECO:0000256" key="1">
    <source>
        <dbReference type="SAM" id="Coils"/>
    </source>
</evidence>
<sequence>MKQTVNFFIQSSAALFSTVIIWTIGYFPLDQSYLLASTYALGGGTAVFFSAKALTFQQFLKQNQLTRKEYRYIKQNLKEANHKIKRLRKALFTIRNVASIKQNLEIYRVVSKIYSITKKEPKRFYLAEQFYYSHLDSIVELSEKYAFLASQPKKNNELTNSLNETRRTISDLEESLEKDLHDVVSKDINQLQFELDVAKLSLNKSIKNDK</sequence>